<reference evidence="2 3" key="1">
    <citation type="submission" date="2019-10" db="EMBL/GenBank/DDBJ databases">
        <title>Whole genome shotgun sequence of Acrocarpospora corrugata NBRC 13972.</title>
        <authorList>
            <person name="Ichikawa N."/>
            <person name="Kimura A."/>
            <person name="Kitahashi Y."/>
            <person name="Komaki H."/>
            <person name="Oguchi A."/>
        </authorList>
    </citation>
    <scope>NUCLEOTIDE SEQUENCE [LARGE SCALE GENOMIC DNA]</scope>
    <source>
        <strain evidence="2 3">NBRC 13972</strain>
    </source>
</reference>
<name>A0A5M3VWF4_9ACTN</name>
<organism evidence="2 3">
    <name type="scientific">Acrocarpospora corrugata</name>
    <dbReference type="NCBI Taxonomy" id="35763"/>
    <lineage>
        <taxon>Bacteria</taxon>
        <taxon>Bacillati</taxon>
        <taxon>Actinomycetota</taxon>
        <taxon>Actinomycetes</taxon>
        <taxon>Streptosporangiales</taxon>
        <taxon>Streptosporangiaceae</taxon>
        <taxon>Acrocarpospora</taxon>
    </lineage>
</organism>
<dbReference type="Proteomes" id="UP000334990">
    <property type="component" value="Unassembled WGS sequence"/>
</dbReference>
<protein>
    <submittedName>
        <fullName evidence="2">Uncharacterized protein</fullName>
    </submittedName>
</protein>
<gene>
    <name evidence="2" type="ORF">Acor_28900</name>
</gene>
<evidence type="ECO:0000256" key="1">
    <source>
        <dbReference type="SAM" id="MobiDB-lite"/>
    </source>
</evidence>
<proteinExistence type="predicted"/>
<evidence type="ECO:0000313" key="3">
    <source>
        <dbReference type="Proteomes" id="UP000334990"/>
    </source>
</evidence>
<feature type="region of interest" description="Disordered" evidence="1">
    <location>
        <begin position="168"/>
        <end position="188"/>
    </location>
</feature>
<dbReference type="EMBL" id="BLAD01000047">
    <property type="protein sequence ID" value="GES00826.1"/>
    <property type="molecule type" value="Genomic_DNA"/>
</dbReference>
<sequence>MRSALLRQSRVGASKATQECFVYLSDEPASSAVETAVVALAESFGWGVSAQIAPLRGSWFRTFRMKAKDLASTAEAKEIADEIRRAAELHGLHKVQAQNDNLQAQAAATLIQALQGTDQAVLLVGSVLVIKDKGQLAVRTLTQRQLIFLERSADMTQPQKVLEVLELCGNDDSPRPPLPLGEGDSGSG</sequence>
<comment type="caution">
    <text evidence="2">The sequence shown here is derived from an EMBL/GenBank/DDBJ whole genome shotgun (WGS) entry which is preliminary data.</text>
</comment>
<dbReference type="AlphaFoldDB" id="A0A5M3VWF4"/>
<accession>A0A5M3VWF4</accession>
<evidence type="ECO:0000313" key="2">
    <source>
        <dbReference type="EMBL" id="GES00826.1"/>
    </source>
</evidence>
<keyword evidence="3" id="KW-1185">Reference proteome</keyword>